<keyword evidence="1" id="KW-0472">Membrane</keyword>
<feature type="transmembrane region" description="Helical" evidence="1">
    <location>
        <begin position="391"/>
        <end position="420"/>
    </location>
</feature>
<feature type="transmembrane region" description="Helical" evidence="1">
    <location>
        <begin position="164"/>
        <end position="187"/>
    </location>
</feature>
<feature type="transmembrane region" description="Helical" evidence="1">
    <location>
        <begin position="199"/>
        <end position="224"/>
    </location>
</feature>
<accession>A0A1L8RED6</accession>
<evidence type="ECO:0000313" key="2">
    <source>
        <dbReference type="EMBL" id="OJG18136.1"/>
    </source>
</evidence>
<feature type="transmembrane region" description="Helical" evidence="1">
    <location>
        <begin position="350"/>
        <end position="370"/>
    </location>
</feature>
<keyword evidence="1 2" id="KW-0812">Transmembrane</keyword>
<evidence type="ECO:0000256" key="1">
    <source>
        <dbReference type="SAM" id="Phobius"/>
    </source>
</evidence>
<feature type="transmembrane region" description="Helical" evidence="1">
    <location>
        <begin position="244"/>
        <end position="261"/>
    </location>
</feature>
<reference evidence="2 3" key="1">
    <citation type="submission" date="2014-12" db="EMBL/GenBank/DDBJ databases">
        <title>Draft genome sequences of 29 type strains of Enterococci.</title>
        <authorList>
            <person name="Zhong Z."/>
            <person name="Sun Z."/>
            <person name="Liu W."/>
            <person name="Zhang W."/>
            <person name="Zhang H."/>
        </authorList>
    </citation>
    <scope>NUCLEOTIDE SEQUENCE [LARGE SCALE GENOMIC DNA]</scope>
    <source>
        <strain evidence="2 3">DSM 17029</strain>
    </source>
</reference>
<gene>
    <name evidence="2" type="ORF">RU97_GL002209</name>
</gene>
<keyword evidence="1" id="KW-1133">Transmembrane helix</keyword>
<feature type="transmembrane region" description="Helical" evidence="1">
    <location>
        <begin position="127"/>
        <end position="152"/>
    </location>
</feature>
<feature type="transmembrane region" description="Helical" evidence="1">
    <location>
        <begin position="464"/>
        <end position="481"/>
    </location>
</feature>
<sequence>MTENFARWSVLLWQYLKRDWKKILFWIAGLGLFTGGFVPAFEELAKGQGLQGMYETMQNPAMVAMIGPSPVTQAADYTVGAMYANEMLLFSGLFAMIISALHVVSHTRKEEDLGLTELVRSFQVGRLANSFAVLVEVVLINLLLAAFIGTLMTSFGVTSMEAGGAYLFGASVGLAGLLGGVIALVFAQIMPNSSGATGVSLAIVGVLYTLRASSDVTNIDWSYWNPMGWTYLTHPFTNNDSKPLLYGLVFSVVMTGVAFLLESRRDMGAGYLPEREGRAHAKATLLSVPGLLLRLNRGVIISWLVAFVLLGAAYGSIYGDMQTFLESNDLLKQMFTQSGVSLEASFTSTIMLILVGLAAILPIVLVNKLAAEENRGHLSQLFATKVSRGKWYWTTIFLAIVMGALGILLTAGGLGGAALAVMGDSTLSMSDFLAAGFNFLPAVLFFTGLAAVSLGWLPGAGKVIYAYLAYSLLLNYFDGILDLPDWFLKTAIQSWLPQLPVADFEWVPFVVITLISIGLFLLGYVGYRQRDLSEGI</sequence>
<feature type="transmembrane region" description="Helical" evidence="1">
    <location>
        <begin position="299"/>
        <end position="317"/>
    </location>
</feature>
<comment type="caution">
    <text evidence="2">The sequence shown here is derived from an EMBL/GenBank/DDBJ whole genome shotgun (WGS) entry which is preliminary data.</text>
</comment>
<protein>
    <submittedName>
        <fullName evidence="2">Tetronasin resistance transmembrane protein</fullName>
    </submittedName>
</protein>
<keyword evidence="3" id="KW-1185">Reference proteome</keyword>
<dbReference type="Proteomes" id="UP000181884">
    <property type="component" value="Unassembled WGS sequence"/>
</dbReference>
<name>A0A1L8RED6_9ENTE</name>
<dbReference type="RefSeq" id="WP_067393621.1">
    <property type="nucleotide sequence ID" value="NZ_JXKH01000005.1"/>
</dbReference>
<dbReference type="AlphaFoldDB" id="A0A1L8RED6"/>
<organism evidence="2 3">
    <name type="scientific">Enterococcus canis</name>
    <dbReference type="NCBI Taxonomy" id="214095"/>
    <lineage>
        <taxon>Bacteria</taxon>
        <taxon>Bacillati</taxon>
        <taxon>Bacillota</taxon>
        <taxon>Bacilli</taxon>
        <taxon>Lactobacillales</taxon>
        <taxon>Enterococcaceae</taxon>
        <taxon>Enterococcus</taxon>
    </lineage>
</organism>
<feature type="transmembrane region" description="Helical" evidence="1">
    <location>
        <begin position="506"/>
        <end position="527"/>
    </location>
</feature>
<feature type="transmembrane region" description="Helical" evidence="1">
    <location>
        <begin position="87"/>
        <end position="106"/>
    </location>
</feature>
<dbReference type="STRING" id="214095.RU97_GL002209"/>
<evidence type="ECO:0000313" key="3">
    <source>
        <dbReference type="Proteomes" id="UP000181884"/>
    </source>
</evidence>
<feature type="transmembrane region" description="Helical" evidence="1">
    <location>
        <begin position="432"/>
        <end position="457"/>
    </location>
</feature>
<dbReference type="EMBL" id="JXKH01000005">
    <property type="protein sequence ID" value="OJG18136.1"/>
    <property type="molecule type" value="Genomic_DNA"/>
</dbReference>
<proteinExistence type="predicted"/>
<feature type="transmembrane region" description="Helical" evidence="1">
    <location>
        <begin position="23"/>
        <end position="41"/>
    </location>
</feature>